<evidence type="ECO:0000256" key="2">
    <source>
        <dbReference type="ARBA" id="ARBA00022801"/>
    </source>
</evidence>
<keyword evidence="2 6" id="KW-0378">Hydrolase</keyword>
<dbReference type="GO" id="GO:0016042">
    <property type="term" value="P:lipid catabolic process"/>
    <property type="evidence" value="ECO:0007669"/>
    <property type="project" value="UniProtKB-KW"/>
</dbReference>
<evidence type="ECO:0000313" key="9">
    <source>
        <dbReference type="EMBL" id="GAA0185555.1"/>
    </source>
</evidence>
<accession>A0AAV3RYE2</accession>
<dbReference type="AlphaFoldDB" id="A0AAV3RYE2"/>
<dbReference type="Pfam" id="PF01734">
    <property type="entry name" value="Patatin"/>
    <property type="match status" value="1"/>
</dbReference>
<proteinExistence type="inferred from homology"/>
<comment type="caution">
    <text evidence="9">The sequence shown here is derived from an EMBL/GenBank/DDBJ whole genome shotgun (WGS) entry which is preliminary data.</text>
</comment>
<organism evidence="9 10">
    <name type="scientific">Lithospermum erythrorhizon</name>
    <name type="common">Purple gromwell</name>
    <name type="synonym">Lithospermum officinale var. erythrorhizon</name>
    <dbReference type="NCBI Taxonomy" id="34254"/>
    <lineage>
        <taxon>Eukaryota</taxon>
        <taxon>Viridiplantae</taxon>
        <taxon>Streptophyta</taxon>
        <taxon>Embryophyta</taxon>
        <taxon>Tracheophyta</taxon>
        <taxon>Spermatophyta</taxon>
        <taxon>Magnoliopsida</taxon>
        <taxon>eudicotyledons</taxon>
        <taxon>Gunneridae</taxon>
        <taxon>Pentapetalae</taxon>
        <taxon>asterids</taxon>
        <taxon>lamiids</taxon>
        <taxon>Boraginales</taxon>
        <taxon>Boraginaceae</taxon>
        <taxon>Boraginoideae</taxon>
        <taxon>Lithospermeae</taxon>
        <taxon>Lithospermum</taxon>
    </lineage>
</organism>
<feature type="compositionally biased region" description="Low complexity" evidence="7">
    <location>
        <begin position="414"/>
        <end position="432"/>
    </location>
</feature>
<name>A0AAV3RYE2_LITER</name>
<sequence length="432" mass="46643">MEALSKTPSMLHLESNNMELNNLTNEIFSILENKFLFGFDDPKFCATQQHEFFTLPPLGKYVNNNGKVRILSIDSSGSTDGVLAAKSLAHLEATLRLKSHNPNAHIVDFFDIVAGSGVGGVLAAMLFTKGTNGNPLFTAEMALKFITENRRKMSTSSTGGFFRRPNKAAKMFKKMFKELTLKDTIKGALIPCYDNSKGVPFVFSRADALEMDGCDFKMSDVCGATIGDGAVEIKSVDGRTKIMAVGGGVVMSNPTAAAITHVVNNKHEFPLCKGVEDLLVVSLGNGEVNAATGNFQCSTKSLVKIAGIGAADMVDQAISMAFGKSSNCEKYVRIQGNNELINETNKAIADEKKDLLKISEGMLKQRNVESILFQGKKISQSSNMDKLVTFASELINEQERRKNSILPPVVLKQAPSPRTSSATTLSSLSSSS</sequence>
<keyword evidence="4 6" id="KW-0443">Lipid metabolism</keyword>
<comment type="domain">
    <text evidence="6">The nitrogen atoms of the two glycine residues in the GGXR motif define the oxyanion hole, and stabilize the oxyanion that forms during the nucleophilic attack by the catalytic serine during substrate cleavage.</text>
</comment>
<evidence type="ECO:0000259" key="8">
    <source>
        <dbReference type="PROSITE" id="PS51635"/>
    </source>
</evidence>
<evidence type="ECO:0000256" key="3">
    <source>
        <dbReference type="ARBA" id="ARBA00022963"/>
    </source>
</evidence>
<comment type="function">
    <text evidence="6">Lipolytic acyl hydrolase (LAH).</text>
</comment>
<dbReference type="Gene3D" id="3.40.1090.10">
    <property type="entry name" value="Cytosolic phospholipase A2 catalytic domain"/>
    <property type="match status" value="1"/>
</dbReference>
<evidence type="ECO:0000256" key="6">
    <source>
        <dbReference type="RuleBase" id="RU361262"/>
    </source>
</evidence>
<dbReference type="PANTHER" id="PTHR32241:SF12">
    <property type="entry name" value="OS03G0784100 PROTEIN"/>
    <property type="match status" value="1"/>
</dbReference>
<gene>
    <name evidence="9" type="ORF">LIER_32843</name>
</gene>
<evidence type="ECO:0000256" key="1">
    <source>
        <dbReference type="ARBA" id="ARBA00010240"/>
    </source>
</evidence>
<dbReference type="CDD" id="cd07199">
    <property type="entry name" value="Pat17_PNPLA8_PNPLA9_like"/>
    <property type="match status" value="1"/>
</dbReference>
<evidence type="ECO:0000313" key="10">
    <source>
        <dbReference type="Proteomes" id="UP001454036"/>
    </source>
</evidence>
<reference evidence="9 10" key="1">
    <citation type="submission" date="2024-01" db="EMBL/GenBank/DDBJ databases">
        <title>The complete chloroplast genome sequence of Lithospermum erythrorhizon: insights into the phylogenetic relationship among Boraginaceae species and the maternal lineages of purple gromwells.</title>
        <authorList>
            <person name="Okada T."/>
            <person name="Watanabe K."/>
        </authorList>
    </citation>
    <scope>NUCLEOTIDE SEQUENCE [LARGE SCALE GENOMIC DNA]</scope>
</reference>
<dbReference type="GO" id="GO:0016787">
    <property type="term" value="F:hydrolase activity"/>
    <property type="evidence" value="ECO:0007669"/>
    <property type="project" value="UniProtKB-KW"/>
</dbReference>
<dbReference type="PANTHER" id="PTHR32241">
    <property type="entry name" value="PATATIN-LIKE PROTEIN 6"/>
    <property type="match status" value="1"/>
</dbReference>
<dbReference type="PROSITE" id="PS51635">
    <property type="entry name" value="PNPLA"/>
    <property type="match status" value="1"/>
</dbReference>
<feature type="region of interest" description="Disordered" evidence="7">
    <location>
        <begin position="410"/>
        <end position="432"/>
    </location>
</feature>
<protein>
    <recommendedName>
        <fullName evidence="6">Patatin</fullName>
        <ecNumber evidence="6">3.1.1.-</ecNumber>
    </recommendedName>
</protein>
<feature type="domain" description="PNPLA" evidence="8">
    <location>
        <begin position="72"/>
        <end position="259"/>
    </location>
</feature>
<keyword evidence="3 6" id="KW-0442">Lipid degradation</keyword>
<comment type="similarity">
    <text evidence="1 6">Belongs to the patatin family.</text>
</comment>
<dbReference type="InterPro" id="IPR016035">
    <property type="entry name" value="Acyl_Trfase/lysoPLipase"/>
</dbReference>
<dbReference type="Proteomes" id="UP001454036">
    <property type="component" value="Unassembled WGS sequence"/>
</dbReference>
<dbReference type="InterPro" id="IPR002641">
    <property type="entry name" value="PNPLA_dom"/>
</dbReference>
<evidence type="ECO:0000256" key="4">
    <source>
        <dbReference type="ARBA" id="ARBA00023098"/>
    </source>
</evidence>
<evidence type="ECO:0000256" key="5">
    <source>
        <dbReference type="PROSITE-ProRule" id="PRU01161"/>
    </source>
</evidence>
<keyword evidence="10" id="KW-1185">Reference proteome</keyword>
<dbReference type="EC" id="3.1.1.-" evidence="6"/>
<dbReference type="EMBL" id="BAABME010012818">
    <property type="protein sequence ID" value="GAA0185555.1"/>
    <property type="molecule type" value="Genomic_DNA"/>
</dbReference>
<dbReference type="SUPFAM" id="SSF52151">
    <property type="entry name" value="FabD/lysophospholipase-like"/>
    <property type="match status" value="1"/>
</dbReference>
<evidence type="ECO:0000256" key="7">
    <source>
        <dbReference type="SAM" id="MobiDB-lite"/>
    </source>
</evidence>
<comment type="caution">
    <text evidence="5">Lacks conserved residue(s) required for the propagation of feature annotation.</text>
</comment>